<evidence type="ECO:0000313" key="7">
    <source>
        <dbReference type="EMBL" id="OGY78615.1"/>
    </source>
</evidence>
<comment type="similarity">
    <text evidence="1 5 6">Belongs to the bacterial ribosomal protein bL20 family.</text>
</comment>
<dbReference type="AlphaFoldDB" id="A0A1G2APP6"/>
<dbReference type="HAMAP" id="MF_00382">
    <property type="entry name" value="Ribosomal_bL20"/>
    <property type="match status" value="1"/>
</dbReference>
<dbReference type="GO" id="GO:0019843">
    <property type="term" value="F:rRNA binding"/>
    <property type="evidence" value="ECO:0007669"/>
    <property type="project" value="UniProtKB-UniRule"/>
</dbReference>
<dbReference type="InterPro" id="IPR005813">
    <property type="entry name" value="Ribosomal_bL20"/>
</dbReference>
<evidence type="ECO:0000256" key="3">
    <source>
        <dbReference type="ARBA" id="ARBA00023274"/>
    </source>
</evidence>
<dbReference type="GO" id="GO:0005840">
    <property type="term" value="C:ribosome"/>
    <property type="evidence" value="ECO:0007669"/>
    <property type="project" value="UniProtKB-KW"/>
</dbReference>
<comment type="function">
    <text evidence="5 6">Binds directly to 23S ribosomal RNA and is necessary for the in vitro assembly process of the 50S ribosomal subunit. It is not involved in the protein synthesizing functions of that subunit.</text>
</comment>
<dbReference type="FunFam" id="1.10.1900.20:FF:000001">
    <property type="entry name" value="50S ribosomal protein L20"/>
    <property type="match status" value="1"/>
</dbReference>
<dbReference type="NCBIfam" id="TIGR01032">
    <property type="entry name" value="rplT_bact"/>
    <property type="match status" value="1"/>
</dbReference>
<dbReference type="EMBL" id="MHKB01000013">
    <property type="protein sequence ID" value="OGY78615.1"/>
    <property type="molecule type" value="Genomic_DNA"/>
</dbReference>
<dbReference type="PANTHER" id="PTHR10986">
    <property type="entry name" value="39S RIBOSOMAL PROTEIN L20"/>
    <property type="match status" value="1"/>
</dbReference>
<dbReference type="Gene3D" id="1.10.1900.20">
    <property type="entry name" value="Ribosomal protein L20"/>
    <property type="match status" value="1"/>
</dbReference>
<evidence type="ECO:0000256" key="6">
    <source>
        <dbReference type="RuleBase" id="RU000560"/>
    </source>
</evidence>
<evidence type="ECO:0000256" key="5">
    <source>
        <dbReference type="HAMAP-Rule" id="MF_00382"/>
    </source>
</evidence>
<dbReference type="GO" id="GO:0000027">
    <property type="term" value="P:ribosomal large subunit assembly"/>
    <property type="evidence" value="ECO:0007669"/>
    <property type="project" value="UniProtKB-UniRule"/>
</dbReference>
<gene>
    <name evidence="5" type="primary">rplT</name>
    <name evidence="7" type="ORF">A3B74_04510</name>
</gene>
<protein>
    <recommendedName>
        <fullName evidence="4 5">Large ribosomal subunit protein bL20</fullName>
    </recommendedName>
</protein>
<dbReference type="STRING" id="1798540.A3B74_04510"/>
<keyword evidence="2 5" id="KW-0689">Ribosomal protein</keyword>
<keyword evidence="3 5" id="KW-0687">Ribonucleoprotein</keyword>
<proteinExistence type="inferred from homology"/>
<accession>A0A1G2APP6</accession>
<dbReference type="GO" id="GO:0003735">
    <property type="term" value="F:structural constituent of ribosome"/>
    <property type="evidence" value="ECO:0007669"/>
    <property type="project" value="InterPro"/>
</dbReference>
<reference evidence="7 8" key="1">
    <citation type="journal article" date="2016" name="Nat. Commun.">
        <title>Thousands of microbial genomes shed light on interconnected biogeochemical processes in an aquifer system.</title>
        <authorList>
            <person name="Anantharaman K."/>
            <person name="Brown C.T."/>
            <person name="Hug L.A."/>
            <person name="Sharon I."/>
            <person name="Castelle C.J."/>
            <person name="Probst A.J."/>
            <person name="Thomas B.C."/>
            <person name="Singh A."/>
            <person name="Wilkins M.J."/>
            <person name="Karaoz U."/>
            <person name="Brodie E.L."/>
            <person name="Williams K.H."/>
            <person name="Hubbard S.S."/>
            <person name="Banfield J.F."/>
        </authorList>
    </citation>
    <scope>NUCLEOTIDE SEQUENCE [LARGE SCALE GENOMIC DNA]</scope>
</reference>
<sequence>MSRVKRGLSHLKRRKRLLRTAEGFQLGRRNTLKLAKTAVLKAGVHAYRGRKQKKHVARRTWHVVINAESRKHNLSYSRFMDALKKKNIALNRKILANIAEQHPEIFEKIVTAVR</sequence>
<dbReference type="GO" id="GO:1990904">
    <property type="term" value="C:ribonucleoprotein complex"/>
    <property type="evidence" value="ECO:0007669"/>
    <property type="project" value="UniProtKB-KW"/>
</dbReference>
<organism evidence="7 8">
    <name type="scientific">Candidatus Kerfeldbacteria bacterium RIFCSPHIGHO2_02_FULL_42_14</name>
    <dbReference type="NCBI Taxonomy" id="1798540"/>
    <lineage>
        <taxon>Bacteria</taxon>
        <taxon>Candidatus Kerfeldiibacteriota</taxon>
    </lineage>
</organism>
<evidence type="ECO:0000256" key="2">
    <source>
        <dbReference type="ARBA" id="ARBA00022980"/>
    </source>
</evidence>
<dbReference type="CDD" id="cd07026">
    <property type="entry name" value="Ribosomal_L20"/>
    <property type="match status" value="1"/>
</dbReference>
<dbReference type="InterPro" id="IPR035566">
    <property type="entry name" value="Ribosomal_protein_bL20_C"/>
</dbReference>
<dbReference type="SUPFAM" id="SSF74731">
    <property type="entry name" value="Ribosomal protein L20"/>
    <property type="match status" value="1"/>
</dbReference>
<dbReference type="Gene3D" id="6.10.160.10">
    <property type="match status" value="1"/>
</dbReference>
<keyword evidence="5 6" id="KW-0694">RNA-binding</keyword>
<dbReference type="GO" id="GO:0006412">
    <property type="term" value="P:translation"/>
    <property type="evidence" value="ECO:0007669"/>
    <property type="project" value="InterPro"/>
</dbReference>
<comment type="caution">
    <text evidence="7">The sequence shown here is derived from an EMBL/GenBank/DDBJ whole genome shotgun (WGS) entry which is preliminary data.</text>
</comment>
<evidence type="ECO:0000256" key="1">
    <source>
        <dbReference type="ARBA" id="ARBA00007698"/>
    </source>
</evidence>
<evidence type="ECO:0000313" key="8">
    <source>
        <dbReference type="Proteomes" id="UP000177165"/>
    </source>
</evidence>
<dbReference type="PRINTS" id="PR00062">
    <property type="entry name" value="RIBOSOMALL20"/>
</dbReference>
<name>A0A1G2APP6_9BACT</name>
<dbReference type="Pfam" id="PF00453">
    <property type="entry name" value="Ribosomal_L20"/>
    <property type="match status" value="1"/>
</dbReference>
<evidence type="ECO:0000256" key="4">
    <source>
        <dbReference type="ARBA" id="ARBA00035172"/>
    </source>
</evidence>
<dbReference type="Proteomes" id="UP000177165">
    <property type="component" value="Unassembled WGS sequence"/>
</dbReference>
<keyword evidence="5 6" id="KW-0699">rRNA-binding</keyword>